<protein>
    <submittedName>
        <fullName evidence="3">Uncharacterized protein</fullName>
    </submittedName>
</protein>
<dbReference type="EMBL" id="JTDE01003173">
    <property type="protein sequence ID" value="KAF7256377.1"/>
    <property type="molecule type" value="Genomic_DNA"/>
</dbReference>
<organism evidence="3 4">
    <name type="scientific">Paragonimus skrjabini miyazakii</name>
    <dbReference type="NCBI Taxonomy" id="59628"/>
    <lineage>
        <taxon>Eukaryota</taxon>
        <taxon>Metazoa</taxon>
        <taxon>Spiralia</taxon>
        <taxon>Lophotrochozoa</taxon>
        <taxon>Platyhelminthes</taxon>
        <taxon>Trematoda</taxon>
        <taxon>Digenea</taxon>
        <taxon>Plagiorchiida</taxon>
        <taxon>Troglotremata</taxon>
        <taxon>Troglotrematidae</taxon>
        <taxon>Paragonimus</taxon>
    </lineage>
</organism>
<dbReference type="AlphaFoldDB" id="A0A8S9YZP7"/>
<feature type="region of interest" description="Disordered" evidence="1">
    <location>
        <begin position="112"/>
        <end position="140"/>
    </location>
</feature>
<evidence type="ECO:0000313" key="3">
    <source>
        <dbReference type="EMBL" id="KAF7256377.1"/>
    </source>
</evidence>
<keyword evidence="2" id="KW-0472">Membrane</keyword>
<keyword evidence="4" id="KW-1185">Reference proteome</keyword>
<keyword evidence="2" id="KW-0812">Transmembrane</keyword>
<reference evidence="3" key="1">
    <citation type="submission" date="2019-07" db="EMBL/GenBank/DDBJ databases">
        <title>Annotation for the trematode Paragonimus miyazaki's.</title>
        <authorList>
            <person name="Choi Y.-J."/>
        </authorList>
    </citation>
    <scope>NUCLEOTIDE SEQUENCE</scope>
    <source>
        <strain evidence="3">Japan</strain>
    </source>
</reference>
<proteinExistence type="predicted"/>
<name>A0A8S9YZP7_9TREM</name>
<feature type="compositionally biased region" description="Basic residues" evidence="1">
    <location>
        <begin position="131"/>
        <end position="140"/>
    </location>
</feature>
<sequence length="140" mass="15491">MLSSPVSQVYAFPIEAVAQGFGPLGSGDLLIPAQKSELSLVHPLIGPTCFNLTFSVEYLVRFKSTYPYPLIQNLSPSGRYILYGVGWIVICLCMIVAYSITRFLLVRHRPRKLAPRSKPAAVKPHPDAHKGKSKKPRKAD</sequence>
<accession>A0A8S9YZP7</accession>
<evidence type="ECO:0000256" key="1">
    <source>
        <dbReference type="SAM" id="MobiDB-lite"/>
    </source>
</evidence>
<gene>
    <name evidence="3" type="ORF">EG68_06401</name>
</gene>
<evidence type="ECO:0000313" key="4">
    <source>
        <dbReference type="Proteomes" id="UP000822476"/>
    </source>
</evidence>
<dbReference type="Proteomes" id="UP000822476">
    <property type="component" value="Unassembled WGS sequence"/>
</dbReference>
<comment type="caution">
    <text evidence="3">The sequence shown here is derived from an EMBL/GenBank/DDBJ whole genome shotgun (WGS) entry which is preliminary data.</text>
</comment>
<evidence type="ECO:0000256" key="2">
    <source>
        <dbReference type="SAM" id="Phobius"/>
    </source>
</evidence>
<feature type="transmembrane region" description="Helical" evidence="2">
    <location>
        <begin position="80"/>
        <end position="105"/>
    </location>
</feature>
<keyword evidence="2" id="KW-1133">Transmembrane helix</keyword>